<keyword evidence="3" id="KW-1185">Reference proteome</keyword>
<protein>
    <recommendedName>
        <fullName evidence="1">AMMECR1 domain-containing protein</fullName>
    </recommendedName>
</protein>
<name>A0A3S5CBP1_9PLAT</name>
<dbReference type="AlphaFoldDB" id="A0A3S5CBP1"/>
<dbReference type="PANTHER" id="PTHR13016">
    <property type="entry name" value="AMMECR1 HOMOLOG"/>
    <property type="match status" value="1"/>
</dbReference>
<sequence length="71" mass="8531">MHSWNHRETIDSLLRKGGYRASINESVRQSIRLTRYRSEKLTLHAQEYLRERQGGVLYAIFLRDLYSEYPT</sequence>
<dbReference type="PROSITE" id="PS51112">
    <property type="entry name" value="AMMECR1"/>
    <property type="match status" value="1"/>
</dbReference>
<evidence type="ECO:0000313" key="2">
    <source>
        <dbReference type="EMBL" id="VEL07936.1"/>
    </source>
</evidence>
<dbReference type="EMBL" id="CAAALY010002793">
    <property type="protein sequence ID" value="VEL07936.1"/>
    <property type="molecule type" value="Genomic_DNA"/>
</dbReference>
<dbReference type="InterPro" id="IPR002733">
    <property type="entry name" value="AMMECR1_domain"/>
</dbReference>
<comment type="caution">
    <text evidence="2">The sequence shown here is derived from an EMBL/GenBank/DDBJ whole genome shotgun (WGS) entry which is preliminary data.</text>
</comment>
<dbReference type="InterPro" id="IPR023473">
    <property type="entry name" value="AMMECR1"/>
</dbReference>
<reference evidence="2" key="1">
    <citation type="submission" date="2018-11" db="EMBL/GenBank/DDBJ databases">
        <authorList>
            <consortium name="Pathogen Informatics"/>
        </authorList>
    </citation>
    <scope>NUCLEOTIDE SEQUENCE</scope>
</reference>
<feature type="domain" description="AMMECR1" evidence="1">
    <location>
        <begin position="1"/>
        <end position="52"/>
    </location>
</feature>
<dbReference type="OrthoDB" id="24630at2759"/>
<evidence type="ECO:0000313" key="3">
    <source>
        <dbReference type="Proteomes" id="UP000784294"/>
    </source>
</evidence>
<evidence type="ECO:0000259" key="1">
    <source>
        <dbReference type="PROSITE" id="PS51112"/>
    </source>
</evidence>
<dbReference type="SUPFAM" id="SSF143447">
    <property type="entry name" value="AMMECR1-like"/>
    <property type="match status" value="1"/>
</dbReference>
<accession>A0A3S5CBP1</accession>
<organism evidence="2 3">
    <name type="scientific">Protopolystoma xenopodis</name>
    <dbReference type="NCBI Taxonomy" id="117903"/>
    <lineage>
        <taxon>Eukaryota</taxon>
        <taxon>Metazoa</taxon>
        <taxon>Spiralia</taxon>
        <taxon>Lophotrochozoa</taxon>
        <taxon>Platyhelminthes</taxon>
        <taxon>Monogenea</taxon>
        <taxon>Polyopisthocotylea</taxon>
        <taxon>Polystomatidea</taxon>
        <taxon>Polystomatidae</taxon>
        <taxon>Protopolystoma</taxon>
    </lineage>
</organism>
<dbReference type="Proteomes" id="UP000784294">
    <property type="component" value="Unassembled WGS sequence"/>
</dbReference>
<gene>
    <name evidence="2" type="ORF">PXEA_LOCUS1376</name>
</gene>
<dbReference type="PANTHER" id="PTHR13016:SF0">
    <property type="entry name" value="AMME SYNDROME CANDIDATE GENE 1 PROTEIN"/>
    <property type="match status" value="1"/>
</dbReference>
<dbReference type="InterPro" id="IPR036071">
    <property type="entry name" value="AMMECR1_dom_sf"/>
</dbReference>
<proteinExistence type="predicted"/>